<accession>A0A8H5FFD1</accession>
<reference evidence="1 2" key="1">
    <citation type="journal article" date="2020" name="ISME J.">
        <title>Uncovering the hidden diversity of litter-decomposition mechanisms in mushroom-forming fungi.</title>
        <authorList>
            <person name="Floudas D."/>
            <person name="Bentzer J."/>
            <person name="Ahren D."/>
            <person name="Johansson T."/>
            <person name="Persson P."/>
            <person name="Tunlid A."/>
        </authorList>
    </citation>
    <scope>NUCLEOTIDE SEQUENCE [LARGE SCALE GENOMIC DNA]</scope>
    <source>
        <strain evidence="1 2">CBS 175.51</strain>
    </source>
</reference>
<sequence>MQASLPQEIYDRITDNAERSSVKNLSLASKEHFLYQAQSHLFRELYIELNVSEDMSASKILRGNPSLFKHVRFLALQADWDRRPRDHGNGGDILGIIADHLDGLQVLWIEAPEFRCDWEKIKASYQAAICKLLTRAPIRRIVFTGVSDIPPQLFRPAVNLERLELTGSTSIASLSNQTLLLSVDVDHDEERPLFPRGLRHLRHDGGGIKGVVPLLTYGTAHAALGSPYRNLRILQLDIATELMHTNAWSLIAAVAAETNCLEILTIRYRSTFSRLRTGPPRKSMDQLMIDGQAAIPAFPSLRYLSLHFELITYYQEMFTPPSSALHHIPRVPCFMLKHHPQPSLEVLKLTCCAGPPTTSSQELARTIALPVPLFDREDGGWDQLDSVLSNHALFPKLQAMRVLFSVRGIGLDSRNVPAEDHPIFDKARAVNAEVLAALPMSRSRYPLFDTGCEDTLAQFQALDDVFLAGEDLIANH</sequence>
<gene>
    <name evidence="1" type="ORF">D9611_013814</name>
</gene>
<dbReference type="AlphaFoldDB" id="A0A8H5FFD1"/>
<name>A0A8H5FFD1_9AGAR</name>
<evidence type="ECO:0000313" key="1">
    <source>
        <dbReference type="EMBL" id="KAF5334527.1"/>
    </source>
</evidence>
<dbReference type="EMBL" id="JAACJK010000068">
    <property type="protein sequence ID" value="KAF5334527.1"/>
    <property type="molecule type" value="Genomic_DNA"/>
</dbReference>
<proteinExistence type="predicted"/>
<organism evidence="1 2">
    <name type="scientific">Ephemerocybe angulata</name>
    <dbReference type="NCBI Taxonomy" id="980116"/>
    <lineage>
        <taxon>Eukaryota</taxon>
        <taxon>Fungi</taxon>
        <taxon>Dikarya</taxon>
        <taxon>Basidiomycota</taxon>
        <taxon>Agaricomycotina</taxon>
        <taxon>Agaricomycetes</taxon>
        <taxon>Agaricomycetidae</taxon>
        <taxon>Agaricales</taxon>
        <taxon>Agaricineae</taxon>
        <taxon>Psathyrellaceae</taxon>
        <taxon>Ephemerocybe</taxon>
    </lineage>
</organism>
<dbReference type="Proteomes" id="UP000541558">
    <property type="component" value="Unassembled WGS sequence"/>
</dbReference>
<dbReference type="OrthoDB" id="2851495at2759"/>
<protein>
    <submittedName>
        <fullName evidence="1">Uncharacterized protein</fullName>
    </submittedName>
</protein>
<comment type="caution">
    <text evidence="1">The sequence shown here is derived from an EMBL/GenBank/DDBJ whole genome shotgun (WGS) entry which is preliminary data.</text>
</comment>
<evidence type="ECO:0000313" key="2">
    <source>
        <dbReference type="Proteomes" id="UP000541558"/>
    </source>
</evidence>
<keyword evidence="2" id="KW-1185">Reference proteome</keyword>